<dbReference type="Pfam" id="PF13847">
    <property type="entry name" value="Methyltransf_31"/>
    <property type="match status" value="1"/>
</dbReference>
<name>A0A1M4Z7N2_9CLOT</name>
<dbReference type="RefSeq" id="WP_072897669.1">
    <property type="nucleotide sequence ID" value="NZ_FQVM01000038.1"/>
</dbReference>
<dbReference type="PANTHER" id="PTHR43861">
    <property type="entry name" value="TRANS-ACONITATE 2-METHYLTRANSFERASE-RELATED"/>
    <property type="match status" value="1"/>
</dbReference>
<dbReference type="GO" id="GO:0032259">
    <property type="term" value="P:methylation"/>
    <property type="evidence" value="ECO:0007669"/>
    <property type="project" value="UniProtKB-KW"/>
</dbReference>
<feature type="domain" description="Methyltransferase" evidence="1">
    <location>
        <begin position="35"/>
        <end position="164"/>
    </location>
</feature>
<sequence length="191" mass="22492">MNNREFFNKIASNWDEICYHDPKKLRKIINLSKIKENSQILDVGTGTGVLIQYLLKTNPKSILAIDIAENMLNIARKKYKDERVSFIREDILNFNGKLFDYIFLYSVYPHFEDKEKLFKHIYSLLKNNGKIIIAHSESKEKINNIHKSKSEVKNHLLDSAETTSNVMKKYFIINKIIDNKEMYFILGEKNI</sequence>
<dbReference type="EMBL" id="FQVM01000038">
    <property type="protein sequence ID" value="SHF13596.1"/>
    <property type="molecule type" value="Genomic_DNA"/>
</dbReference>
<dbReference type="InterPro" id="IPR025714">
    <property type="entry name" value="Methyltranfer_dom"/>
</dbReference>
<dbReference type="GO" id="GO:0008757">
    <property type="term" value="F:S-adenosylmethionine-dependent methyltransferase activity"/>
    <property type="evidence" value="ECO:0007669"/>
    <property type="project" value="InterPro"/>
</dbReference>
<keyword evidence="2" id="KW-0808">Transferase</keyword>
<dbReference type="Proteomes" id="UP000184035">
    <property type="component" value="Unassembled WGS sequence"/>
</dbReference>
<dbReference type="Gene3D" id="3.40.50.150">
    <property type="entry name" value="Vaccinia Virus protein VP39"/>
    <property type="match status" value="1"/>
</dbReference>
<dbReference type="InterPro" id="IPR029063">
    <property type="entry name" value="SAM-dependent_MTases_sf"/>
</dbReference>
<dbReference type="SUPFAM" id="SSF53335">
    <property type="entry name" value="S-adenosyl-L-methionine-dependent methyltransferases"/>
    <property type="match status" value="1"/>
</dbReference>
<reference evidence="2 3" key="1">
    <citation type="submission" date="2016-11" db="EMBL/GenBank/DDBJ databases">
        <authorList>
            <person name="Jaros S."/>
            <person name="Januszkiewicz K."/>
            <person name="Wedrychowicz H."/>
        </authorList>
    </citation>
    <scope>NUCLEOTIDE SEQUENCE [LARGE SCALE GENOMIC DNA]</scope>
    <source>
        <strain evidence="2 3">DSM 2631</strain>
    </source>
</reference>
<keyword evidence="3" id="KW-1185">Reference proteome</keyword>
<evidence type="ECO:0000313" key="3">
    <source>
        <dbReference type="Proteomes" id="UP000184035"/>
    </source>
</evidence>
<keyword evidence="2" id="KW-0489">Methyltransferase</keyword>
<gene>
    <name evidence="2" type="ORF">SAMN05443638_1383</name>
</gene>
<evidence type="ECO:0000259" key="1">
    <source>
        <dbReference type="Pfam" id="PF13847"/>
    </source>
</evidence>
<proteinExistence type="predicted"/>
<dbReference type="STRING" id="1533.SAMN05443638_1383"/>
<evidence type="ECO:0000313" key="2">
    <source>
        <dbReference type="EMBL" id="SHF13596.1"/>
    </source>
</evidence>
<accession>A0A1M4Z7N2</accession>
<dbReference type="AlphaFoldDB" id="A0A1M4Z7N2"/>
<dbReference type="OrthoDB" id="7365827at2"/>
<organism evidence="2 3">
    <name type="scientific">Clostridium fallax</name>
    <dbReference type="NCBI Taxonomy" id="1533"/>
    <lineage>
        <taxon>Bacteria</taxon>
        <taxon>Bacillati</taxon>
        <taxon>Bacillota</taxon>
        <taxon>Clostridia</taxon>
        <taxon>Eubacteriales</taxon>
        <taxon>Clostridiaceae</taxon>
        <taxon>Clostridium</taxon>
    </lineage>
</organism>
<dbReference type="CDD" id="cd02440">
    <property type="entry name" value="AdoMet_MTases"/>
    <property type="match status" value="1"/>
</dbReference>
<protein>
    <submittedName>
        <fullName evidence="2">Demethylmenaquinone methyltransferase / 2-methoxy-6-polyprenyl-1,4-benzoquinol methylase</fullName>
    </submittedName>
</protein>